<dbReference type="PRINTS" id="PR01887">
    <property type="entry name" value="SPECTRNALPHA"/>
</dbReference>
<feature type="domain" description="SH3" evidence="4">
    <location>
        <begin position="6"/>
        <end position="65"/>
    </location>
</feature>
<dbReference type="Pfam" id="PF14604">
    <property type="entry name" value="SH3_9"/>
    <property type="match status" value="1"/>
</dbReference>
<comment type="caution">
    <text evidence="5">The sequence shown here is derived from an EMBL/GenBank/DDBJ whole genome shotgun (WGS) entry which is preliminary data.</text>
</comment>
<keyword evidence="6" id="KW-1185">Reference proteome</keyword>
<proteinExistence type="predicted"/>
<evidence type="ECO:0000313" key="6">
    <source>
        <dbReference type="Proteomes" id="UP001152795"/>
    </source>
</evidence>
<accession>A0A6S7LQS2</accession>
<evidence type="ECO:0000256" key="3">
    <source>
        <dbReference type="SAM" id="MobiDB-lite"/>
    </source>
</evidence>
<organism evidence="5 6">
    <name type="scientific">Paramuricea clavata</name>
    <name type="common">Red gorgonian</name>
    <name type="synonym">Violescent sea-whip</name>
    <dbReference type="NCBI Taxonomy" id="317549"/>
    <lineage>
        <taxon>Eukaryota</taxon>
        <taxon>Metazoa</taxon>
        <taxon>Cnidaria</taxon>
        <taxon>Anthozoa</taxon>
        <taxon>Octocorallia</taxon>
        <taxon>Malacalcyonacea</taxon>
        <taxon>Plexauridae</taxon>
        <taxon>Paramuricea</taxon>
    </lineage>
</organism>
<evidence type="ECO:0000259" key="4">
    <source>
        <dbReference type="PROSITE" id="PS50002"/>
    </source>
</evidence>
<name>A0A6S7LQS2_PARCT</name>
<gene>
    <name evidence="5" type="ORF">PACLA_8A048894</name>
</gene>
<dbReference type="Gene3D" id="2.30.30.40">
    <property type="entry name" value="SH3 Domains"/>
    <property type="match status" value="1"/>
</dbReference>
<sequence length="108" mass="11874">KTVSSNYGETYRVKYNYTANNADEVTVHAGDIITVIESAKDGWSTIITNDKRGQVPTTYVEKYESGKVPAKTCGKPPIPLTKPVVITEKKPSAVQRPTKLPPCPRQNP</sequence>
<evidence type="ECO:0000256" key="1">
    <source>
        <dbReference type="ARBA" id="ARBA00022443"/>
    </source>
</evidence>
<dbReference type="PRINTS" id="PR00452">
    <property type="entry name" value="SH3DOMAIN"/>
</dbReference>
<dbReference type="AlphaFoldDB" id="A0A6S7LQS2"/>
<evidence type="ECO:0000313" key="5">
    <source>
        <dbReference type="EMBL" id="CAB4041142.1"/>
    </source>
</evidence>
<protein>
    <submittedName>
        <fullName evidence="5">Proline-serine-threonine phosphatase-interacting 1 isoform X2</fullName>
    </submittedName>
</protein>
<feature type="compositionally biased region" description="Pro residues" evidence="3">
    <location>
        <begin position="99"/>
        <end position="108"/>
    </location>
</feature>
<dbReference type="Proteomes" id="UP001152795">
    <property type="component" value="Unassembled WGS sequence"/>
</dbReference>
<dbReference type="PROSITE" id="PS50002">
    <property type="entry name" value="SH3"/>
    <property type="match status" value="1"/>
</dbReference>
<evidence type="ECO:0000256" key="2">
    <source>
        <dbReference type="PROSITE-ProRule" id="PRU00192"/>
    </source>
</evidence>
<dbReference type="InterPro" id="IPR036028">
    <property type="entry name" value="SH3-like_dom_sf"/>
</dbReference>
<dbReference type="InterPro" id="IPR001452">
    <property type="entry name" value="SH3_domain"/>
</dbReference>
<feature type="region of interest" description="Disordered" evidence="3">
    <location>
        <begin position="87"/>
        <end position="108"/>
    </location>
</feature>
<dbReference type="SUPFAM" id="SSF50044">
    <property type="entry name" value="SH3-domain"/>
    <property type="match status" value="1"/>
</dbReference>
<feature type="non-terminal residue" evidence="5">
    <location>
        <position position="1"/>
    </location>
</feature>
<dbReference type="SMART" id="SM00326">
    <property type="entry name" value="SH3"/>
    <property type="match status" value="1"/>
</dbReference>
<reference evidence="5" key="1">
    <citation type="submission" date="2020-04" db="EMBL/GenBank/DDBJ databases">
        <authorList>
            <person name="Alioto T."/>
            <person name="Alioto T."/>
            <person name="Gomez Garrido J."/>
        </authorList>
    </citation>
    <scope>NUCLEOTIDE SEQUENCE</scope>
    <source>
        <strain evidence="5">A484AB</strain>
    </source>
</reference>
<keyword evidence="1 2" id="KW-0728">SH3 domain</keyword>
<dbReference type="EMBL" id="CACRXK020027837">
    <property type="protein sequence ID" value="CAB4041142.1"/>
    <property type="molecule type" value="Genomic_DNA"/>
</dbReference>
<dbReference type="OrthoDB" id="5971719at2759"/>